<protein>
    <submittedName>
        <fullName evidence="2">Uncharacterized protein</fullName>
    </submittedName>
</protein>
<sequence length="144" mass="15998">PAGSPLPRRHRRTLWKPPIVRTATKSTNKIIEAAKRKAKKDAAASGVEDANKRDPHSKKIKTSLDSDPEEVAKELINKWLMAKDKMKAEQQANWYRSFQLGSASKINPMFSPDHAGDDRLLWFKSVPPALELGLSSPSNGSVEV</sequence>
<evidence type="ECO:0000256" key="1">
    <source>
        <dbReference type="SAM" id="MobiDB-lite"/>
    </source>
</evidence>
<name>A0A4P9WHW2_9FUNG</name>
<dbReference type="Proteomes" id="UP000269721">
    <property type="component" value="Unassembled WGS sequence"/>
</dbReference>
<evidence type="ECO:0000313" key="3">
    <source>
        <dbReference type="Proteomes" id="UP000269721"/>
    </source>
</evidence>
<gene>
    <name evidence="2" type="ORF">BDK51DRAFT_29609</name>
</gene>
<accession>A0A4P9WHW2</accession>
<keyword evidence="3" id="KW-1185">Reference proteome</keyword>
<dbReference type="EMBL" id="KZ994638">
    <property type="protein sequence ID" value="RKO92431.1"/>
    <property type="molecule type" value="Genomic_DNA"/>
</dbReference>
<feature type="region of interest" description="Disordered" evidence="1">
    <location>
        <begin position="36"/>
        <end position="67"/>
    </location>
</feature>
<feature type="non-terminal residue" evidence="2">
    <location>
        <position position="1"/>
    </location>
</feature>
<evidence type="ECO:0000313" key="2">
    <source>
        <dbReference type="EMBL" id="RKO92431.1"/>
    </source>
</evidence>
<dbReference type="AlphaFoldDB" id="A0A4P9WHW2"/>
<reference evidence="3" key="1">
    <citation type="journal article" date="2018" name="Nat. Microbiol.">
        <title>Leveraging single-cell genomics to expand the fungal tree of life.</title>
        <authorList>
            <person name="Ahrendt S.R."/>
            <person name="Quandt C.A."/>
            <person name="Ciobanu D."/>
            <person name="Clum A."/>
            <person name="Salamov A."/>
            <person name="Andreopoulos B."/>
            <person name="Cheng J.F."/>
            <person name="Woyke T."/>
            <person name="Pelin A."/>
            <person name="Henrissat B."/>
            <person name="Reynolds N.K."/>
            <person name="Benny G.L."/>
            <person name="Smith M.E."/>
            <person name="James T.Y."/>
            <person name="Grigoriev I.V."/>
        </authorList>
    </citation>
    <scope>NUCLEOTIDE SEQUENCE [LARGE SCALE GENOMIC DNA]</scope>
</reference>
<organism evidence="2 3">
    <name type="scientific">Blyttiomyces helicus</name>
    <dbReference type="NCBI Taxonomy" id="388810"/>
    <lineage>
        <taxon>Eukaryota</taxon>
        <taxon>Fungi</taxon>
        <taxon>Fungi incertae sedis</taxon>
        <taxon>Chytridiomycota</taxon>
        <taxon>Chytridiomycota incertae sedis</taxon>
        <taxon>Chytridiomycetes</taxon>
        <taxon>Chytridiomycetes incertae sedis</taxon>
        <taxon>Blyttiomyces</taxon>
    </lineage>
</organism>
<proteinExistence type="predicted"/>